<keyword evidence="2" id="KW-1185">Reference proteome</keyword>
<comment type="caution">
    <text evidence="1">The sequence shown here is derived from an EMBL/GenBank/DDBJ whole genome shotgun (WGS) entry which is preliminary data.</text>
</comment>
<evidence type="ECO:0000313" key="2">
    <source>
        <dbReference type="Proteomes" id="UP000604898"/>
    </source>
</evidence>
<name>A0ABS1T2B1_9GAMM</name>
<gene>
    <name evidence="1" type="ORF">JMA39_17670</name>
</gene>
<dbReference type="Proteomes" id="UP000604898">
    <property type="component" value="Unassembled WGS sequence"/>
</dbReference>
<sequence length="72" mass="7403">MAIDDGVVAVVVSPRREVDRERIAIFIVGGVGRSNVAVAGTVLNKVIGDDIDVLVPGVKSTVSASPSSSWVV</sequence>
<protein>
    <submittedName>
        <fullName evidence="1">Uncharacterized protein</fullName>
    </submittedName>
</protein>
<evidence type="ECO:0000313" key="1">
    <source>
        <dbReference type="EMBL" id="MBL4914932.1"/>
    </source>
</evidence>
<proteinExistence type="predicted"/>
<organism evidence="1 2">
    <name type="scientific">Shewanella schlegeliana</name>
    <dbReference type="NCBI Taxonomy" id="190308"/>
    <lineage>
        <taxon>Bacteria</taxon>
        <taxon>Pseudomonadati</taxon>
        <taxon>Pseudomonadota</taxon>
        <taxon>Gammaproteobacteria</taxon>
        <taxon>Alteromonadales</taxon>
        <taxon>Shewanellaceae</taxon>
        <taxon>Shewanella</taxon>
    </lineage>
</organism>
<accession>A0ABS1T2B1</accession>
<reference evidence="1 2" key="1">
    <citation type="submission" date="2021-01" db="EMBL/GenBank/DDBJ databases">
        <title>Genome sequence of Shewanella schlegeliana JCM 11561.</title>
        <authorList>
            <person name="Zhang H."/>
            <person name="Li C."/>
        </authorList>
    </citation>
    <scope>NUCLEOTIDE SEQUENCE [LARGE SCALE GENOMIC DNA]</scope>
    <source>
        <strain evidence="1 2">JCM 11561</strain>
    </source>
</reference>
<dbReference type="EMBL" id="JAESVD010000012">
    <property type="protein sequence ID" value="MBL4914932.1"/>
    <property type="molecule type" value="Genomic_DNA"/>
</dbReference>